<name>A0A6J6LHD6_9ZZZZ</name>
<dbReference type="EMBL" id="CAFBMO010000051">
    <property type="protein sequence ID" value="CAB4911821.1"/>
    <property type="molecule type" value="Genomic_DNA"/>
</dbReference>
<dbReference type="Gene3D" id="3.40.50.1820">
    <property type="entry name" value="alpha/beta hydrolase"/>
    <property type="match status" value="1"/>
</dbReference>
<reference evidence="4" key="1">
    <citation type="submission" date="2020-05" db="EMBL/GenBank/DDBJ databases">
        <authorList>
            <person name="Chiriac C."/>
            <person name="Salcher M."/>
            <person name="Ghai R."/>
            <person name="Kavagutti S V."/>
        </authorList>
    </citation>
    <scope>NUCLEOTIDE SEQUENCE</scope>
</reference>
<dbReference type="AlphaFoldDB" id="A0A6J6LHD6"/>
<evidence type="ECO:0000256" key="1">
    <source>
        <dbReference type="ARBA" id="ARBA00010088"/>
    </source>
</evidence>
<gene>
    <name evidence="4" type="ORF">UFOPK2282_00473</name>
    <name evidence="5" type="ORF">UFOPK3576_01174</name>
</gene>
<evidence type="ECO:0000259" key="3">
    <source>
        <dbReference type="Pfam" id="PF08386"/>
    </source>
</evidence>
<comment type="similarity">
    <text evidence="1">Belongs to the peptidase S33 family.</text>
</comment>
<accession>A0A6J6LHD6</accession>
<evidence type="ECO:0000256" key="2">
    <source>
        <dbReference type="ARBA" id="ARBA00022801"/>
    </source>
</evidence>
<dbReference type="Pfam" id="PF08386">
    <property type="entry name" value="Abhydrolase_4"/>
    <property type="match status" value="1"/>
</dbReference>
<evidence type="ECO:0000313" key="5">
    <source>
        <dbReference type="EMBL" id="CAB4911821.1"/>
    </source>
</evidence>
<evidence type="ECO:0000313" key="4">
    <source>
        <dbReference type="EMBL" id="CAB4659979.1"/>
    </source>
</evidence>
<dbReference type="InterPro" id="IPR051601">
    <property type="entry name" value="Serine_prot/Carboxylest_S33"/>
</dbReference>
<sequence length="519" mass="56036">MGPSSFLISGYRSYMRSRFAASIAVAALVLAACSSANPSSVPIPEPLTTESIPTALQSFYRQQLKWTDCGGAQCTKITVPLDYLNPGKATTQLNVVKVAAQGDKLGSLFVNPGGPGGSGFDYAKSALQMFTNAVTDNFDVIGVDPRGVATSDPIQCLTDQQIDVLASSVVMSITTQQRKQLEEQSRLPAQGCGKLASPNYAYMSTENVARDFDIARAVVGEQRFNYLGKSYGTAVGTKYAELFPSQVGRMVLDGVLPTDLTLDGVTQVQALGFEQAFVDFVIDCGTHNDCPYQGSDSQVAQKLRGLFSDLDKSPIKLQDGRELTGAFARSAVLSYLYFPVTDYPKLRDALNQLVNESNAAPLVKLSDERSGRQSDGQYRYNSFDSYFSVTCLDRQFRQSTNQVASLAKAWAKISPTFGENLAWGILPCSNWPATAAGPAKVKIASSVAPILLVSRTQDPATPVQWAKNLQRKIPNSGLIIWDSQGHTAYHQGSSCIDRAVDTYLLRGTLPLANTQCSNA</sequence>
<feature type="domain" description="Peptidase S33 tripeptidyl aminopeptidase-like C-terminal" evidence="3">
    <location>
        <begin position="414"/>
        <end position="516"/>
    </location>
</feature>
<protein>
    <submittedName>
        <fullName evidence="4">Unannotated protein</fullName>
    </submittedName>
</protein>
<keyword evidence="2" id="KW-0378">Hydrolase</keyword>
<dbReference type="SUPFAM" id="SSF53474">
    <property type="entry name" value="alpha/beta-Hydrolases"/>
    <property type="match status" value="1"/>
</dbReference>
<dbReference type="GO" id="GO:0016787">
    <property type="term" value="F:hydrolase activity"/>
    <property type="evidence" value="ECO:0007669"/>
    <property type="project" value="UniProtKB-KW"/>
</dbReference>
<organism evidence="4">
    <name type="scientific">freshwater metagenome</name>
    <dbReference type="NCBI Taxonomy" id="449393"/>
    <lineage>
        <taxon>unclassified sequences</taxon>
        <taxon>metagenomes</taxon>
        <taxon>ecological metagenomes</taxon>
    </lineage>
</organism>
<dbReference type="InterPro" id="IPR029058">
    <property type="entry name" value="AB_hydrolase_fold"/>
</dbReference>
<proteinExistence type="inferred from homology"/>
<dbReference type="EMBL" id="CAEZWR010000039">
    <property type="protein sequence ID" value="CAB4659979.1"/>
    <property type="molecule type" value="Genomic_DNA"/>
</dbReference>
<dbReference type="PANTHER" id="PTHR43248">
    <property type="entry name" value="2-SUCCINYL-6-HYDROXY-2,4-CYCLOHEXADIENE-1-CARBOXYLATE SYNTHASE"/>
    <property type="match status" value="1"/>
</dbReference>
<dbReference type="InterPro" id="IPR013595">
    <property type="entry name" value="Pept_S33_TAP-like_C"/>
</dbReference>
<dbReference type="PANTHER" id="PTHR43248:SF30">
    <property type="entry name" value="AB HYDROLASE-1 DOMAIN-CONTAINING PROTEIN"/>
    <property type="match status" value="1"/>
</dbReference>